<sequence>MPAAPFPRQAAVSAWFEKAGVGAMRAAEQRHLLDQVRSFPAQPWLWLAPCATWLPEEAPNGRGVRLHRAADGRGWGGDVCCALPLPLPSEAVNAIVLQHVATLELEPLLSEVARVLMPGGRLWMTLLNRYSPYRARWQWQGARPPSATHCQLRLQREGLRVRSIRHFGPLWSESGRAGGKALPGLRAVCVLEFEKRAAAFIGPEPVRPVGWRGPLAT</sequence>
<proteinExistence type="predicted"/>
<keyword evidence="2" id="KW-1185">Reference proteome</keyword>
<dbReference type="InterPro" id="IPR029063">
    <property type="entry name" value="SAM-dependent_MTases_sf"/>
</dbReference>
<dbReference type="SUPFAM" id="SSF53335">
    <property type="entry name" value="S-adenosyl-L-methionine-dependent methyltransferases"/>
    <property type="match status" value="1"/>
</dbReference>
<evidence type="ECO:0008006" key="3">
    <source>
        <dbReference type="Google" id="ProtNLM"/>
    </source>
</evidence>
<dbReference type="Proteomes" id="UP000050902">
    <property type="component" value="Unassembled WGS sequence"/>
</dbReference>
<dbReference type="Gene3D" id="3.40.50.150">
    <property type="entry name" value="Vaccinia Virus protein VP39"/>
    <property type="match status" value="1"/>
</dbReference>
<accession>A0ABR5NPI0</accession>
<gene>
    <name evidence="1" type="ORF">ABB22_00130</name>
</gene>
<evidence type="ECO:0000313" key="1">
    <source>
        <dbReference type="EMBL" id="KRG60863.1"/>
    </source>
</evidence>
<protein>
    <recommendedName>
        <fullName evidence="3">Methyltransferase domain-containing protein</fullName>
    </recommendedName>
</protein>
<comment type="caution">
    <text evidence="1">The sequence shown here is derived from an EMBL/GenBank/DDBJ whole genome shotgun (WGS) entry which is preliminary data.</text>
</comment>
<name>A0ABR5NPI0_9GAMM</name>
<organism evidence="1 2">
    <name type="scientific">Stenotrophomonas nitritireducens</name>
    <dbReference type="NCBI Taxonomy" id="83617"/>
    <lineage>
        <taxon>Bacteria</taxon>
        <taxon>Pseudomonadati</taxon>
        <taxon>Pseudomonadota</taxon>
        <taxon>Gammaproteobacteria</taxon>
        <taxon>Lysobacterales</taxon>
        <taxon>Lysobacteraceae</taxon>
        <taxon>Stenotrophomonas</taxon>
    </lineage>
</organism>
<reference evidence="1 2" key="1">
    <citation type="submission" date="2015-05" db="EMBL/GenBank/DDBJ databases">
        <title>Genome sequencing and analysis of members of genus Stenotrophomonas.</title>
        <authorList>
            <person name="Patil P.P."/>
            <person name="Midha S."/>
            <person name="Patil P.B."/>
        </authorList>
    </citation>
    <scope>NUCLEOTIDE SEQUENCE [LARGE SCALE GENOMIC DNA]</scope>
    <source>
        <strain evidence="1 2">DSM 12575</strain>
    </source>
</reference>
<dbReference type="EMBL" id="LDJG01000001">
    <property type="protein sequence ID" value="KRG60863.1"/>
    <property type="molecule type" value="Genomic_DNA"/>
</dbReference>
<evidence type="ECO:0000313" key="2">
    <source>
        <dbReference type="Proteomes" id="UP000050902"/>
    </source>
</evidence>